<sequence>MAIDLSNVQPLGSKSVLMEQAMRRQKERNKMGATANYFADMDIDDDMLHSDFKWLKEDQTAIKNLVGQMDSSVSQLSRHLNEVESKTDRSRKYIEKEQQLLFKQIHTLNGLLKKQVNVFENIERQISDTQIQQKKVWMNVGIAVVAGLASSITILAASPFAVMLFQRLSAA</sequence>
<organism evidence="2 3">
    <name type="scientific">Thiomicrorhabdus xiamenensis</name>
    <dbReference type="NCBI Taxonomy" id="2739063"/>
    <lineage>
        <taxon>Bacteria</taxon>
        <taxon>Pseudomonadati</taxon>
        <taxon>Pseudomonadota</taxon>
        <taxon>Gammaproteobacteria</taxon>
        <taxon>Thiotrichales</taxon>
        <taxon>Piscirickettsiaceae</taxon>
        <taxon>Thiomicrorhabdus</taxon>
    </lineage>
</organism>
<dbReference type="RefSeq" id="WP_173283999.1">
    <property type="nucleotide sequence ID" value="NZ_CP054020.1"/>
</dbReference>
<feature type="transmembrane region" description="Helical" evidence="1">
    <location>
        <begin position="136"/>
        <end position="165"/>
    </location>
</feature>
<name>A0A7D4SIB4_9GAMM</name>
<evidence type="ECO:0000256" key="1">
    <source>
        <dbReference type="SAM" id="Phobius"/>
    </source>
</evidence>
<protein>
    <submittedName>
        <fullName evidence="2">Uncharacterized protein</fullName>
    </submittedName>
</protein>
<evidence type="ECO:0000313" key="3">
    <source>
        <dbReference type="Proteomes" id="UP000504724"/>
    </source>
</evidence>
<keyword evidence="1" id="KW-0812">Transmembrane</keyword>
<gene>
    <name evidence="2" type="ORF">HQN79_01820</name>
</gene>
<dbReference type="KEGG" id="txa:HQN79_01820"/>
<accession>A0A7D4SIB4</accession>
<dbReference type="Proteomes" id="UP000504724">
    <property type="component" value="Chromosome"/>
</dbReference>
<keyword evidence="1" id="KW-0472">Membrane</keyword>
<keyword evidence="3" id="KW-1185">Reference proteome</keyword>
<dbReference type="EMBL" id="CP054020">
    <property type="protein sequence ID" value="QKI88399.1"/>
    <property type="molecule type" value="Genomic_DNA"/>
</dbReference>
<reference evidence="2 3" key="1">
    <citation type="submission" date="2020-05" db="EMBL/GenBank/DDBJ databases">
        <title>Thiomicrorhabdus sediminis sp.nov. and Thiomicrorhabdus xiamenensis sp.nov., novel sulfur-oxidizing bacteria isolated from coastal sediment.</title>
        <authorList>
            <person name="Liu X."/>
        </authorList>
    </citation>
    <scope>NUCLEOTIDE SEQUENCE [LARGE SCALE GENOMIC DNA]</scope>
    <source>
        <strain evidence="2 3">G2</strain>
    </source>
</reference>
<dbReference type="AlphaFoldDB" id="A0A7D4SIB4"/>
<proteinExistence type="predicted"/>
<evidence type="ECO:0000313" key="2">
    <source>
        <dbReference type="EMBL" id="QKI88399.1"/>
    </source>
</evidence>
<keyword evidence="1" id="KW-1133">Transmembrane helix</keyword>